<gene>
    <name evidence="1" type="ORF">Sradi_3175200</name>
</gene>
<comment type="caution">
    <text evidence="1">The sequence shown here is derived from an EMBL/GenBank/DDBJ whole genome shotgun (WGS) entry which is preliminary data.</text>
</comment>
<name>A0AAW2RER8_SESRA</name>
<protein>
    <submittedName>
        <fullName evidence="1">Uncharacterized protein</fullName>
    </submittedName>
</protein>
<reference evidence="1" key="1">
    <citation type="submission" date="2020-06" db="EMBL/GenBank/DDBJ databases">
        <authorList>
            <person name="Li T."/>
            <person name="Hu X."/>
            <person name="Zhang T."/>
            <person name="Song X."/>
            <person name="Zhang H."/>
            <person name="Dai N."/>
            <person name="Sheng W."/>
            <person name="Hou X."/>
            <person name="Wei L."/>
        </authorList>
    </citation>
    <scope>NUCLEOTIDE SEQUENCE</scope>
    <source>
        <strain evidence="1">G02</strain>
        <tissue evidence="1">Leaf</tissue>
    </source>
</reference>
<dbReference type="EMBL" id="JACGWJ010000013">
    <property type="protein sequence ID" value="KAL0378697.1"/>
    <property type="molecule type" value="Genomic_DNA"/>
</dbReference>
<sequence>MGSCYYRSFCPVFPMEMCRDRFLSFLPASGVVLLACPQSFKALGEEFLLCLVPLPLDFFRLMDTQHPPSVNIGARTVTLSSLLAELSEKPYDCQALVNEKLPGHFGLNP</sequence>
<accession>A0AAW2RER8</accession>
<evidence type="ECO:0000313" key="1">
    <source>
        <dbReference type="EMBL" id="KAL0378697.1"/>
    </source>
</evidence>
<reference evidence="1" key="2">
    <citation type="journal article" date="2024" name="Plant">
        <title>Genomic evolution and insights into agronomic trait innovations of Sesamum species.</title>
        <authorList>
            <person name="Miao H."/>
            <person name="Wang L."/>
            <person name="Qu L."/>
            <person name="Liu H."/>
            <person name="Sun Y."/>
            <person name="Le M."/>
            <person name="Wang Q."/>
            <person name="Wei S."/>
            <person name="Zheng Y."/>
            <person name="Lin W."/>
            <person name="Duan Y."/>
            <person name="Cao H."/>
            <person name="Xiong S."/>
            <person name="Wang X."/>
            <person name="Wei L."/>
            <person name="Li C."/>
            <person name="Ma Q."/>
            <person name="Ju M."/>
            <person name="Zhao R."/>
            <person name="Li G."/>
            <person name="Mu C."/>
            <person name="Tian Q."/>
            <person name="Mei H."/>
            <person name="Zhang T."/>
            <person name="Gao T."/>
            <person name="Zhang H."/>
        </authorList>
    </citation>
    <scope>NUCLEOTIDE SEQUENCE</scope>
    <source>
        <strain evidence="1">G02</strain>
    </source>
</reference>
<dbReference type="AlphaFoldDB" id="A0AAW2RER8"/>
<proteinExistence type="predicted"/>
<organism evidence="1">
    <name type="scientific">Sesamum radiatum</name>
    <name type="common">Black benniseed</name>
    <dbReference type="NCBI Taxonomy" id="300843"/>
    <lineage>
        <taxon>Eukaryota</taxon>
        <taxon>Viridiplantae</taxon>
        <taxon>Streptophyta</taxon>
        <taxon>Embryophyta</taxon>
        <taxon>Tracheophyta</taxon>
        <taxon>Spermatophyta</taxon>
        <taxon>Magnoliopsida</taxon>
        <taxon>eudicotyledons</taxon>
        <taxon>Gunneridae</taxon>
        <taxon>Pentapetalae</taxon>
        <taxon>asterids</taxon>
        <taxon>lamiids</taxon>
        <taxon>Lamiales</taxon>
        <taxon>Pedaliaceae</taxon>
        <taxon>Sesamum</taxon>
    </lineage>
</organism>